<evidence type="ECO:0000313" key="3">
    <source>
        <dbReference type="Proteomes" id="UP000290189"/>
    </source>
</evidence>
<accession>A0A3P3Y063</accession>
<dbReference type="Proteomes" id="UP000290189">
    <property type="component" value="Unassembled WGS sequence"/>
</dbReference>
<evidence type="ECO:0000256" key="1">
    <source>
        <dbReference type="SAM" id="MobiDB-lite"/>
    </source>
</evidence>
<gene>
    <name evidence="2" type="ORF">PLBR_LOCUS758</name>
</gene>
<sequence length="118" mass="12335">MDDIAGGNRDDGESGPQIGTAPGSAFIPTQLGKRRLSASSADDDGAHDSPPSSRISPGDVARVIASLSASGTTTTSTAFRSPADADPQDQDQQQQARRPMCQHGRIGTLVRPRVRRVP</sequence>
<organism evidence="2 3">
    <name type="scientific">Plasmodiophora brassicae</name>
    <name type="common">Clubroot disease agent</name>
    <dbReference type="NCBI Taxonomy" id="37360"/>
    <lineage>
        <taxon>Eukaryota</taxon>
        <taxon>Sar</taxon>
        <taxon>Rhizaria</taxon>
        <taxon>Endomyxa</taxon>
        <taxon>Phytomyxea</taxon>
        <taxon>Plasmodiophorida</taxon>
        <taxon>Plasmodiophoridae</taxon>
        <taxon>Plasmodiophora</taxon>
    </lineage>
</organism>
<feature type="region of interest" description="Disordered" evidence="1">
    <location>
        <begin position="1"/>
        <end position="118"/>
    </location>
</feature>
<geneLocation type="mitochondrion" evidence="2"/>
<evidence type="ECO:0000313" key="2">
    <source>
        <dbReference type="EMBL" id="SPQ93543.1"/>
    </source>
</evidence>
<name>A0A3P3Y063_PLABS</name>
<protein>
    <submittedName>
        <fullName evidence="2">Uncharacterized protein</fullName>
    </submittedName>
</protein>
<proteinExistence type="predicted"/>
<reference evidence="2 3" key="1">
    <citation type="submission" date="2018-03" db="EMBL/GenBank/DDBJ databases">
        <authorList>
            <person name="Fogelqvist J."/>
        </authorList>
    </citation>
    <scope>NUCLEOTIDE SEQUENCE [LARGE SCALE GENOMIC DNA]</scope>
</reference>
<keyword evidence="2" id="KW-0496">Mitochondrion</keyword>
<dbReference type="EMBL" id="OVEO01000001">
    <property type="protein sequence ID" value="SPQ93543.1"/>
    <property type="molecule type" value="Genomic_DNA"/>
</dbReference>
<dbReference type="AlphaFoldDB" id="A0A3P3Y063"/>
<feature type="compositionally biased region" description="Low complexity" evidence="1">
    <location>
        <begin position="65"/>
        <end position="99"/>
    </location>
</feature>